<dbReference type="AlphaFoldDB" id="A0A1F5TS67"/>
<sequence length="303" mass="36456">MTYNFCTLFDKNYLYKGLALYYSIRDNCSDFRLWILCMDDASFNILQEMSLVNVELIPLKRMEDEKLLSVKQIRNAGEYSWTTKPYLVLYIFEKYPNTETLIYLDADLFFFSSPAPIYEELKNNSIILTPHYFIKGGKELEKKRGKYNAGFIFFKNDKISKKCLLWWREKCLEWCYHRLENGKLGDQMYLNHWQRLFKKIHNIKHPGVNIGPWRLVESAIKENNNKIFINETPLILFHFHNLQIFPKLKIYTNRNNIIYKRYYKELKKAINNVKKVDQNFKFGFSSKPQIKTIIKHQIAKLFK</sequence>
<protein>
    <recommendedName>
        <fullName evidence="3">Glycosyl transferase</fullName>
    </recommendedName>
</protein>
<dbReference type="Proteomes" id="UP000177579">
    <property type="component" value="Unassembled WGS sequence"/>
</dbReference>
<dbReference type="Gene3D" id="3.90.550.10">
    <property type="entry name" value="Spore Coat Polysaccharide Biosynthesis Protein SpsA, Chain A"/>
    <property type="match status" value="1"/>
</dbReference>
<dbReference type="InterPro" id="IPR029044">
    <property type="entry name" value="Nucleotide-diphossugar_trans"/>
</dbReference>
<organism evidence="1 2">
    <name type="scientific">Candidatus Falkowbacteria bacterium RIFOXYD2_FULL_34_120</name>
    <dbReference type="NCBI Taxonomy" id="1798007"/>
    <lineage>
        <taxon>Bacteria</taxon>
        <taxon>Candidatus Falkowiibacteriota</taxon>
    </lineage>
</organism>
<evidence type="ECO:0000313" key="1">
    <source>
        <dbReference type="EMBL" id="OGF41637.1"/>
    </source>
</evidence>
<dbReference type="GO" id="GO:0016757">
    <property type="term" value="F:glycosyltransferase activity"/>
    <property type="evidence" value="ECO:0007669"/>
    <property type="project" value="InterPro"/>
</dbReference>
<reference evidence="1 2" key="1">
    <citation type="journal article" date="2016" name="Nat. Commun.">
        <title>Thousands of microbial genomes shed light on interconnected biogeochemical processes in an aquifer system.</title>
        <authorList>
            <person name="Anantharaman K."/>
            <person name="Brown C.T."/>
            <person name="Hug L.A."/>
            <person name="Sharon I."/>
            <person name="Castelle C.J."/>
            <person name="Probst A.J."/>
            <person name="Thomas B.C."/>
            <person name="Singh A."/>
            <person name="Wilkins M.J."/>
            <person name="Karaoz U."/>
            <person name="Brodie E.L."/>
            <person name="Williams K.H."/>
            <person name="Hubbard S.S."/>
            <person name="Banfield J.F."/>
        </authorList>
    </citation>
    <scope>NUCLEOTIDE SEQUENCE [LARGE SCALE GENOMIC DNA]</scope>
</reference>
<evidence type="ECO:0008006" key="3">
    <source>
        <dbReference type="Google" id="ProtNLM"/>
    </source>
</evidence>
<accession>A0A1F5TS67</accession>
<dbReference type="InterPro" id="IPR002495">
    <property type="entry name" value="Glyco_trans_8"/>
</dbReference>
<proteinExistence type="predicted"/>
<gene>
    <name evidence="1" type="ORF">A2531_06375</name>
</gene>
<dbReference type="EMBL" id="MFGO01000007">
    <property type="protein sequence ID" value="OGF41637.1"/>
    <property type="molecule type" value="Genomic_DNA"/>
</dbReference>
<evidence type="ECO:0000313" key="2">
    <source>
        <dbReference type="Proteomes" id="UP000177579"/>
    </source>
</evidence>
<comment type="caution">
    <text evidence="1">The sequence shown here is derived from an EMBL/GenBank/DDBJ whole genome shotgun (WGS) entry which is preliminary data.</text>
</comment>
<dbReference type="SUPFAM" id="SSF53448">
    <property type="entry name" value="Nucleotide-diphospho-sugar transferases"/>
    <property type="match status" value="1"/>
</dbReference>
<name>A0A1F5TS67_9BACT</name>
<dbReference type="Pfam" id="PF01501">
    <property type="entry name" value="Glyco_transf_8"/>
    <property type="match status" value="1"/>
</dbReference>